<reference evidence="1" key="1">
    <citation type="submission" date="2015-03" db="EMBL/GenBank/DDBJ databases">
        <title>Draft genome sequence of Mizugakiibacter sediminis skMP5.</title>
        <authorList>
            <person name="Watanabe T."/>
            <person name="Kojima H."/>
            <person name="Fukui M."/>
        </authorList>
    </citation>
    <scope>NUCLEOTIDE SEQUENCE</scope>
    <source>
        <strain evidence="1">SkMP5</strain>
    </source>
</reference>
<dbReference type="Proteomes" id="UP000253740">
    <property type="component" value="Unassembled WGS sequence"/>
</dbReference>
<keyword evidence="3" id="KW-1185">Reference proteome</keyword>
<evidence type="ECO:0000313" key="2">
    <source>
        <dbReference type="EMBL" id="GAP66264.1"/>
    </source>
</evidence>
<accession>A0A0K8QN13</accession>
<protein>
    <submittedName>
        <fullName evidence="1">Phage tail protein</fullName>
    </submittedName>
</protein>
<dbReference type="RefSeq" id="WP_062536779.1">
    <property type="nucleotide sequence ID" value="NZ_DF970196.1"/>
</dbReference>
<dbReference type="EMBL" id="DF952378">
    <property type="protein sequence ID" value="GAN44684.1"/>
    <property type="molecule type" value="Genomic_DNA"/>
</dbReference>
<sequence>MADIYVGLIVLEINGVEYEVQSFEPNVKTNRKVVKTMNRTGRALGHAKGIEEYELKVTVAIPKSGEPDWRAMLDAKLTIYPQDGGGKRETYTGVFLVEVGSKFGSDNEATRDLTLGALNYYTE</sequence>
<dbReference type="EMBL" id="DF970196">
    <property type="protein sequence ID" value="GAP66264.1"/>
    <property type="molecule type" value="Genomic_DNA"/>
</dbReference>
<evidence type="ECO:0000313" key="3">
    <source>
        <dbReference type="Proteomes" id="UP000253740"/>
    </source>
</evidence>
<evidence type="ECO:0000313" key="1">
    <source>
        <dbReference type="EMBL" id="GAN44684.1"/>
    </source>
</evidence>
<dbReference type="HOGENOM" id="CLU_162447_0_0_6"/>
<dbReference type="OrthoDB" id="5455158at2"/>
<gene>
    <name evidence="1" type="ORF">MBSD_1219</name>
    <name evidence="2" type="ORF">MBSD_n1568</name>
</gene>
<proteinExistence type="predicted"/>
<organism evidence="2">
    <name type="scientific">Mizugakiibacter sediminis</name>
    <dbReference type="NCBI Taxonomy" id="1475481"/>
    <lineage>
        <taxon>Bacteria</taxon>
        <taxon>Pseudomonadati</taxon>
        <taxon>Pseudomonadota</taxon>
        <taxon>Gammaproteobacteria</taxon>
        <taxon>Lysobacterales</taxon>
        <taxon>Rhodanobacteraceae</taxon>
        <taxon>Mizugakiibacter</taxon>
    </lineage>
</organism>
<name>A0A0K8QN13_9GAMM</name>
<reference evidence="2" key="2">
    <citation type="submission" date="2015-08" db="EMBL/GenBank/DDBJ databases">
        <title>Complete DNA Sequence of Pseudomonas syringae pv. actinidiae, the Causal Agent of Kiwifruit Canker Disease.</title>
        <authorList>
            <person name="Rikkerink E.H.A."/>
            <person name="Fineran P.C."/>
        </authorList>
    </citation>
    <scope>NUCLEOTIDE SEQUENCE</scope>
    <source>
        <strain evidence="2">SkMP5</strain>
    </source>
</reference>
<dbReference type="AlphaFoldDB" id="A0A0K8QN13"/>
<dbReference type="STRING" id="1475481.GCA_000953855_01598"/>